<dbReference type="Gene3D" id="6.10.250.2270">
    <property type="match status" value="1"/>
</dbReference>
<evidence type="ECO:0000256" key="1">
    <source>
        <dbReference type="ARBA" id="ARBA00004021"/>
    </source>
</evidence>
<keyword evidence="10" id="KW-1185">Reference proteome</keyword>
<dbReference type="GO" id="GO:0003723">
    <property type="term" value="F:RNA binding"/>
    <property type="evidence" value="ECO:0007669"/>
    <property type="project" value="InterPro"/>
</dbReference>
<feature type="compositionally biased region" description="Polar residues" evidence="7">
    <location>
        <begin position="26"/>
        <end position="43"/>
    </location>
</feature>
<comment type="function">
    <text evidence="1">Component of the ribosome, a large ribonucleoprotein complex responsible for the synthesis of proteins in the cell. The small ribosomal subunit (SSU) binds messenger RNAs (mRNAs) and translates the encoded message by selecting cognate aminoacyl-transfer RNA (tRNA) molecules. The large subunit (LSU) contains the ribosomal catalytic site termed the peptidyl transferase center (PTC), which catalyzes the formation of peptide bonds, thereby polymerizing the amino acids delivered by tRNAs into a polypeptide chain. The nascent polypeptides leave the ribosome through a tunnel in the LSU and interact with protein factors that function in enzymatic processing, targeting, and the membrane insertion of nascent chains at the exit of the ribosomal tunnel.</text>
</comment>
<dbReference type="PANTHER" id="PTHR11127">
    <property type="entry name" value="60S RIBOSOMAL PROTEIN L14"/>
    <property type="match status" value="1"/>
</dbReference>
<keyword evidence="5 9" id="KW-0689">Ribosomal protein</keyword>
<feature type="compositionally biased region" description="Basic residues" evidence="7">
    <location>
        <begin position="1"/>
        <end position="25"/>
    </location>
</feature>
<dbReference type="InterPro" id="IPR039660">
    <property type="entry name" value="Ribosomal_eL14"/>
</dbReference>
<name>A0A8H6HVK7_9AGAR</name>
<evidence type="ECO:0000256" key="4">
    <source>
        <dbReference type="ARBA" id="ARBA00022490"/>
    </source>
</evidence>
<keyword evidence="6" id="KW-0687">Ribonucleoprotein</keyword>
<protein>
    <submittedName>
        <fullName evidence="9">Ribosomal protein L14-domain-containing protein</fullName>
    </submittedName>
</protein>
<dbReference type="CDD" id="cd23702">
    <property type="entry name" value="eL14"/>
    <property type="match status" value="1"/>
</dbReference>
<comment type="subcellular location">
    <subcellularLocation>
        <location evidence="2">Cytoplasm</location>
    </subcellularLocation>
</comment>
<evidence type="ECO:0000256" key="3">
    <source>
        <dbReference type="ARBA" id="ARBA00006592"/>
    </source>
</evidence>
<dbReference type="Gene3D" id="2.30.30.30">
    <property type="match status" value="1"/>
</dbReference>
<evidence type="ECO:0000259" key="8">
    <source>
        <dbReference type="Pfam" id="PF01929"/>
    </source>
</evidence>
<evidence type="ECO:0000256" key="7">
    <source>
        <dbReference type="SAM" id="MobiDB-lite"/>
    </source>
</evidence>
<dbReference type="GO" id="GO:0022625">
    <property type="term" value="C:cytosolic large ribosomal subunit"/>
    <property type="evidence" value="ECO:0007669"/>
    <property type="project" value="TreeGrafter"/>
</dbReference>
<dbReference type="AlphaFoldDB" id="A0A8H6HVK7"/>
<comment type="caution">
    <text evidence="9">The sequence shown here is derived from an EMBL/GenBank/DDBJ whole genome shotgun (WGS) entry which is preliminary data.</text>
</comment>
<evidence type="ECO:0000313" key="9">
    <source>
        <dbReference type="EMBL" id="KAF6754020.1"/>
    </source>
</evidence>
<evidence type="ECO:0000313" key="10">
    <source>
        <dbReference type="Proteomes" id="UP000521943"/>
    </source>
</evidence>
<dbReference type="Pfam" id="PF01929">
    <property type="entry name" value="Ribosomal_L14e"/>
    <property type="match status" value="1"/>
</dbReference>
<evidence type="ECO:0000256" key="2">
    <source>
        <dbReference type="ARBA" id="ARBA00004496"/>
    </source>
</evidence>
<dbReference type="InterPro" id="IPR002784">
    <property type="entry name" value="Ribosomal_eL14_dom"/>
</dbReference>
<reference evidence="9 10" key="1">
    <citation type="submission" date="2020-07" db="EMBL/GenBank/DDBJ databases">
        <title>Comparative genomics of pyrophilous fungi reveals a link between fire events and developmental genes.</title>
        <authorList>
            <consortium name="DOE Joint Genome Institute"/>
            <person name="Steindorff A.S."/>
            <person name="Carver A."/>
            <person name="Calhoun S."/>
            <person name="Stillman K."/>
            <person name="Liu H."/>
            <person name="Lipzen A."/>
            <person name="Pangilinan J."/>
            <person name="Labutti K."/>
            <person name="Bruns T.D."/>
            <person name="Grigoriev I.V."/>
        </authorList>
    </citation>
    <scope>NUCLEOTIDE SEQUENCE [LARGE SCALE GENOMIC DNA]</scope>
    <source>
        <strain evidence="9 10">CBS 144469</strain>
    </source>
</reference>
<proteinExistence type="inferred from homology"/>
<gene>
    <name evidence="9" type="ORF">DFP72DRAFT_388177</name>
</gene>
<comment type="similarity">
    <text evidence="3">Belongs to the eukaryotic ribosomal protein eL14 family.</text>
</comment>
<dbReference type="EMBL" id="JACGCI010000036">
    <property type="protein sequence ID" value="KAF6754020.1"/>
    <property type="molecule type" value="Genomic_DNA"/>
</dbReference>
<dbReference type="InterPro" id="IPR008991">
    <property type="entry name" value="Translation_prot_SH3-like_sf"/>
</dbReference>
<dbReference type="PANTHER" id="PTHR11127:SF2">
    <property type="entry name" value="LARGE RIBOSOMAL SUBUNIT PROTEIN EL14"/>
    <property type="match status" value="1"/>
</dbReference>
<dbReference type="SUPFAM" id="SSF50104">
    <property type="entry name" value="Translation proteins SH3-like domain"/>
    <property type="match status" value="1"/>
</dbReference>
<evidence type="ECO:0000256" key="6">
    <source>
        <dbReference type="ARBA" id="ARBA00023274"/>
    </source>
</evidence>
<dbReference type="FunFam" id="2.30.30.30:FF:000030">
    <property type="entry name" value="60S ribosomal protein L14"/>
    <property type="match status" value="1"/>
</dbReference>
<feature type="domain" description="Large ribosomal subunit protein eL14" evidence="8">
    <location>
        <begin position="89"/>
        <end position="164"/>
    </location>
</feature>
<dbReference type="GO" id="GO:0003735">
    <property type="term" value="F:structural constituent of ribosome"/>
    <property type="evidence" value="ECO:0007669"/>
    <property type="project" value="InterPro"/>
</dbReference>
<dbReference type="GO" id="GO:0042273">
    <property type="term" value="P:ribosomal large subunit biogenesis"/>
    <property type="evidence" value="ECO:0007669"/>
    <property type="project" value="TreeGrafter"/>
</dbReference>
<dbReference type="GO" id="GO:0006412">
    <property type="term" value="P:translation"/>
    <property type="evidence" value="ECO:0007669"/>
    <property type="project" value="InterPro"/>
</dbReference>
<accession>A0A8H6HVK7</accession>
<feature type="region of interest" description="Disordered" evidence="7">
    <location>
        <begin position="1"/>
        <end position="43"/>
    </location>
</feature>
<organism evidence="9 10">
    <name type="scientific">Ephemerocybe angulata</name>
    <dbReference type="NCBI Taxonomy" id="980116"/>
    <lineage>
        <taxon>Eukaryota</taxon>
        <taxon>Fungi</taxon>
        <taxon>Dikarya</taxon>
        <taxon>Basidiomycota</taxon>
        <taxon>Agaricomycotina</taxon>
        <taxon>Agaricomycetes</taxon>
        <taxon>Agaricomycetidae</taxon>
        <taxon>Agaricales</taxon>
        <taxon>Agaricineae</taxon>
        <taxon>Psathyrellaceae</taxon>
        <taxon>Ephemerocybe</taxon>
    </lineage>
</organism>
<evidence type="ECO:0000256" key="5">
    <source>
        <dbReference type="ARBA" id="ARBA00022980"/>
    </source>
</evidence>
<dbReference type="OrthoDB" id="1875589at2759"/>
<keyword evidence="4" id="KW-0963">Cytoplasm</keyword>
<dbReference type="InterPro" id="IPR014722">
    <property type="entry name" value="Rib_uL2_dom2"/>
</dbReference>
<sequence length="174" mass="19549">MAPHSSTHKQRSAQRRRASTNRRPSKTTAPPTTLNSPSRSYDNSNFKRFVEVGRVVLLNDGPSSGNIAVIVEIIDHNRAIIEGPTTNVPRQSFPYKHLVLTPLKLAGLPRAAGSTTLKKLIEKEALVEKWNKSSWAQKREAAQKKKSLNDFARFTVMVQKKQRRDVVRKVLAKA</sequence>
<dbReference type="Proteomes" id="UP000521943">
    <property type="component" value="Unassembled WGS sequence"/>
</dbReference>